<evidence type="ECO:0000256" key="6">
    <source>
        <dbReference type="ARBA" id="ARBA00022806"/>
    </source>
</evidence>
<evidence type="ECO:0000256" key="7">
    <source>
        <dbReference type="ARBA" id="ARBA00022840"/>
    </source>
</evidence>
<dbReference type="GO" id="GO:0006269">
    <property type="term" value="P:DNA replication, synthesis of primer"/>
    <property type="evidence" value="ECO:0007669"/>
    <property type="project" value="UniProtKB-UniRule"/>
</dbReference>
<proteinExistence type="inferred from homology"/>
<evidence type="ECO:0000256" key="1">
    <source>
        <dbReference type="ARBA" id="ARBA00008428"/>
    </source>
</evidence>
<feature type="compositionally biased region" description="Polar residues" evidence="13">
    <location>
        <begin position="477"/>
        <end position="490"/>
    </location>
</feature>
<dbReference type="RefSeq" id="WP_120947588.1">
    <property type="nucleotide sequence ID" value="NZ_QXQP01000005.1"/>
</dbReference>
<evidence type="ECO:0000313" key="16">
    <source>
        <dbReference type="Proteomes" id="UP000319322"/>
    </source>
</evidence>
<feature type="region of interest" description="Disordered" evidence="13">
    <location>
        <begin position="472"/>
        <end position="493"/>
    </location>
</feature>
<dbReference type="AlphaFoldDB" id="A0A553UZB5"/>
<dbReference type="GO" id="GO:0043139">
    <property type="term" value="F:5'-3' DNA helicase activity"/>
    <property type="evidence" value="ECO:0007669"/>
    <property type="project" value="UniProtKB-EC"/>
</dbReference>
<evidence type="ECO:0000313" key="15">
    <source>
        <dbReference type="EMBL" id="TSA85563.1"/>
    </source>
</evidence>
<evidence type="ECO:0000256" key="5">
    <source>
        <dbReference type="ARBA" id="ARBA00022801"/>
    </source>
</evidence>
<dbReference type="GO" id="GO:0005524">
    <property type="term" value="F:ATP binding"/>
    <property type="evidence" value="ECO:0007669"/>
    <property type="project" value="UniProtKB-UniRule"/>
</dbReference>
<dbReference type="Pfam" id="PF03796">
    <property type="entry name" value="DnaB_C"/>
    <property type="match status" value="1"/>
</dbReference>
<feature type="domain" description="SF4 helicase" evidence="14">
    <location>
        <begin position="173"/>
        <end position="473"/>
    </location>
</feature>
<comment type="caution">
    <text evidence="15">The sequence shown here is derived from an EMBL/GenBank/DDBJ whole genome shotgun (WGS) entry which is preliminary data.</text>
</comment>
<comment type="similarity">
    <text evidence="1 12">Belongs to the helicase family. DnaB subfamily.</text>
</comment>
<evidence type="ECO:0000256" key="2">
    <source>
        <dbReference type="ARBA" id="ARBA00022515"/>
    </source>
</evidence>
<dbReference type="SUPFAM" id="SSF48024">
    <property type="entry name" value="N-terminal domain of DnaB helicase"/>
    <property type="match status" value="1"/>
</dbReference>
<evidence type="ECO:0000256" key="13">
    <source>
        <dbReference type="SAM" id="MobiDB-lite"/>
    </source>
</evidence>
<keyword evidence="2 12" id="KW-0639">Primosome</keyword>
<dbReference type="InterPro" id="IPR007692">
    <property type="entry name" value="DNA_helicase_DnaB"/>
</dbReference>
<dbReference type="Pfam" id="PF00772">
    <property type="entry name" value="DnaB"/>
    <property type="match status" value="1"/>
</dbReference>
<keyword evidence="8 12" id="KW-0238">DNA-binding</keyword>
<dbReference type="InterPro" id="IPR007693">
    <property type="entry name" value="DNA_helicase_DnaB-like_N"/>
</dbReference>
<keyword evidence="6 12" id="KW-0347">Helicase</keyword>
<evidence type="ECO:0000256" key="9">
    <source>
        <dbReference type="ARBA" id="ARBA00023235"/>
    </source>
</evidence>
<dbReference type="EC" id="5.6.2.3" evidence="11 12"/>
<dbReference type="Gene3D" id="1.10.860.10">
    <property type="entry name" value="DNAb Helicase, Chain A"/>
    <property type="match status" value="1"/>
</dbReference>
<keyword evidence="7 12" id="KW-0067">ATP-binding</keyword>
<feature type="region of interest" description="Disordered" evidence="13">
    <location>
        <begin position="521"/>
        <end position="545"/>
    </location>
</feature>
<dbReference type="PROSITE" id="PS51199">
    <property type="entry name" value="SF4_HELICASE"/>
    <property type="match status" value="1"/>
</dbReference>
<dbReference type="Proteomes" id="UP000319322">
    <property type="component" value="Unassembled WGS sequence"/>
</dbReference>
<keyword evidence="4 12" id="KW-0547">Nucleotide-binding</keyword>
<dbReference type="OrthoDB" id="9773982at2"/>
<evidence type="ECO:0000256" key="3">
    <source>
        <dbReference type="ARBA" id="ARBA00022705"/>
    </source>
</evidence>
<dbReference type="PANTHER" id="PTHR30153">
    <property type="entry name" value="REPLICATIVE DNA HELICASE DNAB"/>
    <property type="match status" value="1"/>
</dbReference>
<dbReference type="EMBL" id="VKGC01000006">
    <property type="protein sequence ID" value="TSA85563.1"/>
    <property type="molecule type" value="Genomic_DNA"/>
</dbReference>
<dbReference type="GO" id="GO:1990077">
    <property type="term" value="C:primosome complex"/>
    <property type="evidence" value="ECO:0007669"/>
    <property type="project" value="UniProtKB-UniRule"/>
</dbReference>
<evidence type="ECO:0000256" key="11">
    <source>
        <dbReference type="NCBIfam" id="TIGR00665"/>
    </source>
</evidence>
<evidence type="ECO:0000256" key="8">
    <source>
        <dbReference type="ARBA" id="ARBA00023125"/>
    </source>
</evidence>
<name>A0A553UZB5_9HELI</name>
<dbReference type="GO" id="GO:0005829">
    <property type="term" value="C:cytosol"/>
    <property type="evidence" value="ECO:0007669"/>
    <property type="project" value="TreeGrafter"/>
</dbReference>
<comment type="function">
    <text evidence="12">The main replicative DNA helicase, it participates in initiation and elongation during chromosome replication. Travels ahead of the DNA replisome, separating dsDNA into templates for DNA synthesis. A processive ATP-dependent 5'-3' DNA helicase it has DNA-dependent ATPase activity.</text>
</comment>
<reference evidence="15" key="2">
    <citation type="submission" date="2019-07" db="EMBL/GenBank/DDBJ databases">
        <authorList>
            <person name="Papic B."/>
        </authorList>
    </citation>
    <scope>NUCLEOTIDE SEQUENCE [LARGE SCALE GENOMIC DNA]</scope>
    <source>
        <strain evidence="15">L8b</strain>
    </source>
</reference>
<protein>
    <recommendedName>
        <fullName evidence="11 12">Replicative DNA helicase</fullName>
        <ecNumber evidence="11 12">5.6.2.3</ecNumber>
    </recommendedName>
</protein>
<sequence length="545" mass="61649">MTYTNTSQENLIMMERAVFSALLEGNKYEDFASILKPDDFFYPSHRLLFNLCGTLYDAKKPVDASFLDKELLKHANHQTHREALAQIIATSPIANLEAYIRAIQEAAIHRRLLQLSIEIREQCSQDKPSSMILDEVERALYQISMQDAKKSFRPVTEIVYNTLKMIEEAKLRGNNKVTGLDTGFHQLNEYTGGFQKGDLVVIGARPSMGKTSFVLNIAQTTLAHNQGVAIFSMEMSGEQLMMRLLSSLSILHLHDLKMGNLTDPAWENLSRSAQNIAQKPLFIDDSSVLTIQHVRSKLRQLKNQHPEIAIAIVDYLQLMSGDRGELKRHEQVAEISRGLKTLARELDIPMVALSQLNRALESREDKRPILSDLKESGAIEQDADQVLFLYRDAIYKKRAQNDLLAKMRKEGKTEEVKKLEKQFSEEGKLEFGRNNGVEDAEIILAKNRNGSIGTIKVGFNKAYTRFEDRIEQEGDQKPTNMSNVPETTMSGMPKPEPSYDLETTMPNMLEFVSVPETNTPSMLEPADVPEHASKESMTLVPINHR</sequence>
<comment type="catalytic activity">
    <reaction evidence="10 12">
        <text>ATP + H2O = ADP + phosphate + H(+)</text>
        <dbReference type="Rhea" id="RHEA:13065"/>
        <dbReference type="ChEBI" id="CHEBI:15377"/>
        <dbReference type="ChEBI" id="CHEBI:15378"/>
        <dbReference type="ChEBI" id="CHEBI:30616"/>
        <dbReference type="ChEBI" id="CHEBI:43474"/>
        <dbReference type="ChEBI" id="CHEBI:456216"/>
        <dbReference type="EC" id="5.6.2.3"/>
    </reaction>
</comment>
<accession>A0A553UZB5</accession>
<keyword evidence="5 12" id="KW-0378">Hydrolase</keyword>
<keyword evidence="16" id="KW-1185">Reference proteome</keyword>
<dbReference type="GO" id="GO:0016887">
    <property type="term" value="F:ATP hydrolysis activity"/>
    <property type="evidence" value="ECO:0007669"/>
    <property type="project" value="RHEA"/>
</dbReference>
<gene>
    <name evidence="15" type="primary">dnaB</name>
    <name evidence="15" type="ORF">FNE76_03570</name>
</gene>
<evidence type="ECO:0000256" key="4">
    <source>
        <dbReference type="ARBA" id="ARBA00022741"/>
    </source>
</evidence>
<dbReference type="InterPro" id="IPR036185">
    <property type="entry name" value="DNA_heli_DnaB-like_N_sf"/>
</dbReference>
<dbReference type="SUPFAM" id="SSF52540">
    <property type="entry name" value="P-loop containing nucleoside triphosphate hydrolases"/>
    <property type="match status" value="1"/>
</dbReference>
<dbReference type="PANTHER" id="PTHR30153:SF2">
    <property type="entry name" value="REPLICATIVE DNA HELICASE"/>
    <property type="match status" value="1"/>
</dbReference>
<keyword evidence="9" id="KW-0413">Isomerase</keyword>
<organism evidence="15 16">
    <name type="scientific">Helicobacter mehlei</name>
    <dbReference type="NCBI Taxonomy" id="2316080"/>
    <lineage>
        <taxon>Bacteria</taxon>
        <taxon>Pseudomonadati</taxon>
        <taxon>Campylobacterota</taxon>
        <taxon>Epsilonproteobacteria</taxon>
        <taxon>Campylobacterales</taxon>
        <taxon>Helicobacteraceae</taxon>
        <taxon>Helicobacter</taxon>
    </lineage>
</organism>
<dbReference type="InterPro" id="IPR027417">
    <property type="entry name" value="P-loop_NTPase"/>
</dbReference>
<dbReference type="CDD" id="cd00984">
    <property type="entry name" value="DnaB_C"/>
    <property type="match status" value="1"/>
</dbReference>
<evidence type="ECO:0000256" key="12">
    <source>
        <dbReference type="RuleBase" id="RU362085"/>
    </source>
</evidence>
<dbReference type="NCBIfam" id="TIGR00665">
    <property type="entry name" value="DnaB"/>
    <property type="match status" value="1"/>
</dbReference>
<dbReference type="Gene3D" id="3.40.50.300">
    <property type="entry name" value="P-loop containing nucleotide triphosphate hydrolases"/>
    <property type="match status" value="1"/>
</dbReference>
<dbReference type="InterPro" id="IPR016136">
    <property type="entry name" value="DNA_helicase_N/primase_C"/>
</dbReference>
<keyword evidence="3 12" id="KW-0235">DNA replication</keyword>
<evidence type="ECO:0000256" key="10">
    <source>
        <dbReference type="ARBA" id="ARBA00048954"/>
    </source>
</evidence>
<dbReference type="GO" id="GO:0003677">
    <property type="term" value="F:DNA binding"/>
    <property type="evidence" value="ECO:0007669"/>
    <property type="project" value="UniProtKB-UniRule"/>
</dbReference>
<evidence type="ECO:0000259" key="14">
    <source>
        <dbReference type="PROSITE" id="PS51199"/>
    </source>
</evidence>
<reference evidence="15" key="1">
    <citation type="submission" date="2019-07" db="EMBL/GenBank/DDBJ databases">
        <title>Helicobacter labacensis sp. nov., Helicobacter mehlei sp. nov. and Helicobacter vulpis sp. nov., isolated from gastric mucosa of red fox (Vulpis vulpis).</title>
        <authorList>
            <person name="Kusar D."/>
            <person name="Gruntar I."/>
            <person name="Pate M."/>
            <person name="Zajc U."/>
            <person name="Ocepek M."/>
        </authorList>
    </citation>
    <scope>NUCLEOTIDE SEQUENCE [LARGE SCALE GENOMIC DNA]</scope>
    <source>
        <strain evidence="15">L8b</strain>
    </source>
</reference>
<dbReference type="InterPro" id="IPR007694">
    <property type="entry name" value="DNA_helicase_DnaB-like_C"/>
</dbReference>